<evidence type="ECO:0000313" key="2">
    <source>
        <dbReference type="Proteomes" id="UP000217895"/>
    </source>
</evidence>
<organism evidence="1 2">
    <name type="scientific">Leptolyngbya boryana NIES-2135</name>
    <dbReference type="NCBI Taxonomy" id="1973484"/>
    <lineage>
        <taxon>Bacteria</taxon>
        <taxon>Bacillati</taxon>
        <taxon>Cyanobacteriota</taxon>
        <taxon>Cyanophyceae</taxon>
        <taxon>Leptolyngbyales</taxon>
        <taxon>Leptolyngbyaceae</taxon>
        <taxon>Leptolyngbya group</taxon>
        <taxon>Leptolyngbya</taxon>
    </lineage>
</organism>
<evidence type="ECO:0008006" key="3">
    <source>
        <dbReference type="Google" id="ProtNLM"/>
    </source>
</evidence>
<dbReference type="AlphaFoldDB" id="A0A1Z4JSN8"/>
<evidence type="ECO:0000313" key="1">
    <source>
        <dbReference type="EMBL" id="BAY59734.1"/>
    </source>
</evidence>
<geneLocation type="plasmid" evidence="1">
    <name>plasmid2</name>
</geneLocation>
<proteinExistence type="predicted"/>
<protein>
    <recommendedName>
        <fullName evidence="3">Peptidoglycan binding-like domain-containing protein</fullName>
    </recommendedName>
</protein>
<dbReference type="InterPro" id="IPR036365">
    <property type="entry name" value="PGBD-like_sf"/>
</dbReference>
<dbReference type="SUPFAM" id="SSF47090">
    <property type="entry name" value="PGBD-like"/>
    <property type="match status" value="1"/>
</dbReference>
<keyword evidence="2" id="KW-1185">Reference proteome</keyword>
<gene>
    <name evidence="1" type="ORF">NIES2135_66110</name>
</gene>
<reference evidence="1 2" key="1">
    <citation type="submission" date="2017-06" db="EMBL/GenBank/DDBJ databases">
        <title>Genome sequencing of cyanobaciteial culture collection at National Institute for Environmental Studies (NIES).</title>
        <authorList>
            <person name="Hirose Y."/>
            <person name="Shimura Y."/>
            <person name="Fujisawa T."/>
            <person name="Nakamura Y."/>
            <person name="Kawachi M."/>
        </authorList>
    </citation>
    <scope>NUCLEOTIDE SEQUENCE [LARGE SCALE GENOMIC DNA]</scope>
    <source>
        <strain evidence="1 2">NIES-2135</strain>
        <plasmid evidence="2">Plasmid Plasmid2 dna</plasmid>
    </source>
</reference>
<sequence length="54" mass="6060">MIQPFYGPRTVAAVITFQQRYGFSPANGFATLLVHQRLYDLVRSQSVRVEAVGC</sequence>
<dbReference type="EMBL" id="AP018205">
    <property type="protein sequence ID" value="BAY59734.1"/>
    <property type="molecule type" value="Genomic_DNA"/>
</dbReference>
<name>A0A1Z4JSN8_LEPBY</name>
<keyword evidence="1" id="KW-0614">Plasmid</keyword>
<accession>A0A1Z4JSN8</accession>
<dbReference type="Proteomes" id="UP000217895">
    <property type="component" value="Plasmid Plasmid2 dna"/>
</dbReference>